<name>A0A9W6QTZ8_9PSEU</name>
<sequence>MLPEYSNSIDAIMASIGSTVNTCAHCRPGGAGIAGGGCSISSPAGISGAGLRAGRFTRTVAMVVIVRVRGRTVAVLAGTCRTAFPGVLRL</sequence>
<dbReference type="AlphaFoldDB" id="A0A9W6QTZ8"/>
<organism evidence="1 2">
    <name type="scientific">Amycolatopsis taiwanensis</name>
    <dbReference type="NCBI Taxonomy" id="342230"/>
    <lineage>
        <taxon>Bacteria</taxon>
        <taxon>Bacillati</taxon>
        <taxon>Actinomycetota</taxon>
        <taxon>Actinomycetes</taxon>
        <taxon>Pseudonocardiales</taxon>
        <taxon>Pseudonocardiaceae</taxon>
        <taxon>Amycolatopsis</taxon>
    </lineage>
</organism>
<comment type="caution">
    <text evidence="1">The sequence shown here is derived from an EMBL/GenBank/DDBJ whole genome shotgun (WGS) entry which is preliminary data.</text>
</comment>
<gene>
    <name evidence="1" type="ORF">Atai01_07930</name>
</gene>
<keyword evidence="2" id="KW-1185">Reference proteome</keyword>
<evidence type="ECO:0000313" key="1">
    <source>
        <dbReference type="EMBL" id="GLY64174.1"/>
    </source>
</evidence>
<proteinExistence type="predicted"/>
<dbReference type="Proteomes" id="UP001165136">
    <property type="component" value="Unassembled WGS sequence"/>
</dbReference>
<reference evidence="1" key="1">
    <citation type="submission" date="2023-03" db="EMBL/GenBank/DDBJ databases">
        <title>Amycolatopsis taiwanensis NBRC 103393.</title>
        <authorList>
            <person name="Ichikawa N."/>
            <person name="Sato H."/>
            <person name="Tonouchi N."/>
        </authorList>
    </citation>
    <scope>NUCLEOTIDE SEQUENCE</scope>
    <source>
        <strain evidence="1">NBRC 103393</strain>
    </source>
</reference>
<accession>A0A9W6QTZ8</accession>
<dbReference type="EMBL" id="BSTI01000002">
    <property type="protein sequence ID" value="GLY64174.1"/>
    <property type="molecule type" value="Genomic_DNA"/>
</dbReference>
<evidence type="ECO:0000313" key="2">
    <source>
        <dbReference type="Proteomes" id="UP001165136"/>
    </source>
</evidence>
<protein>
    <submittedName>
        <fullName evidence="1">Uncharacterized protein</fullName>
    </submittedName>
</protein>